<gene>
    <name evidence="7" type="ORF">PIB30_050960</name>
</gene>
<organism evidence="7 8">
    <name type="scientific">Stylosanthes scabra</name>
    <dbReference type="NCBI Taxonomy" id="79078"/>
    <lineage>
        <taxon>Eukaryota</taxon>
        <taxon>Viridiplantae</taxon>
        <taxon>Streptophyta</taxon>
        <taxon>Embryophyta</taxon>
        <taxon>Tracheophyta</taxon>
        <taxon>Spermatophyta</taxon>
        <taxon>Magnoliopsida</taxon>
        <taxon>eudicotyledons</taxon>
        <taxon>Gunneridae</taxon>
        <taxon>Pentapetalae</taxon>
        <taxon>rosids</taxon>
        <taxon>fabids</taxon>
        <taxon>Fabales</taxon>
        <taxon>Fabaceae</taxon>
        <taxon>Papilionoideae</taxon>
        <taxon>50 kb inversion clade</taxon>
        <taxon>dalbergioids sensu lato</taxon>
        <taxon>Dalbergieae</taxon>
        <taxon>Pterocarpus clade</taxon>
        <taxon>Stylosanthes</taxon>
    </lineage>
</organism>
<evidence type="ECO:0000256" key="3">
    <source>
        <dbReference type="ARBA" id="ARBA00023163"/>
    </source>
</evidence>
<protein>
    <recommendedName>
        <fullName evidence="6">NAC domain-containing protein</fullName>
    </recommendedName>
</protein>
<comment type="caution">
    <text evidence="7">The sequence shown here is derived from an EMBL/GenBank/DDBJ whole genome shotgun (WGS) entry which is preliminary data.</text>
</comment>
<dbReference type="InterPro" id="IPR003441">
    <property type="entry name" value="NAC-dom"/>
</dbReference>
<dbReference type="PANTHER" id="PTHR31719:SF164">
    <property type="entry name" value="NAC DOMAIN-CONTAINING PROTEIN"/>
    <property type="match status" value="1"/>
</dbReference>
<evidence type="ECO:0000256" key="4">
    <source>
        <dbReference type="ARBA" id="ARBA00023242"/>
    </source>
</evidence>
<keyword evidence="4" id="KW-0539">Nucleus</keyword>
<keyword evidence="3" id="KW-0804">Transcription</keyword>
<keyword evidence="8" id="KW-1185">Reference proteome</keyword>
<feature type="region of interest" description="Disordered" evidence="5">
    <location>
        <begin position="173"/>
        <end position="258"/>
    </location>
</feature>
<keyword evidence="1" id="KW-0805">Transcription regulation</keyword>
<dbReference type="Gene3D" id="2.170.150.80">
    <property type="entry name" value="NAC domain"/>
    <property type="match status" value="1"/>
</dbReference>
<dbReference type="SUPFAM" id="SSF101941">
    <property type="entry name" value="NAC domain"/>
    <property type="match status" value="1"/>
</dbReference>
<evidence type="ECO:0000256" key="2">
    <source>
        <dbReference type="ARBA" id="ARBA00023125"/>
    </source>
</evidence>
<dbReference type="EMBL" id="JASCZI010181598">
    <property type="protein sequence ID" value="MED6184803.1"/>
    <property type="molecule type" value="Genomic_DNA"/>
</dbReference>
<sequence length="345" mass="39415">MASRNLPSSASKRFKPSDEELIQDFLLNKINGRPLPKHGTVLECQLYGIEKNPWQIWKENIGDSYDGKDLYFFTTLKRKSSRSKRMVRTIGLGSWEAEDIGKAILSTQTNKLIGMRKRYRFEKSHTNHDGAWILHEYIIDSSLLPNPSSENNYVLCRFRKNIYANKRKRVVLETEATDGDQPNANDDAGIGGSAEQSENGNERIEIQNEPTSQSDNNGDEKMDEIQQELITNPSENNGDEKMDGIQQELTNPSENNGDEIMVKAVETNNGIEQYCEEEGEDDDDNNHDDDNGDGNDNDNDESWAEAFARQLIEINKDWFIPNNDVPMIPNTFHHDLSPKRFKQNL</sequence>
<dbReference type="PANTHER" id="PTHR31719">
    <property type="entry name" value="NAC TRANSCRIPTION FACTOR 56"/>
    <property type="match status" value="1"/>
</dbReference>
<proteinExistence type="predicted"/>
<accession>A0ABU6WL65</accession>
<evidence type="ECO:0000256" key="5">
    <source>
        <dbReference type="SAM" id="MobiDB-lite"/>
    </source>
</evidence>
<dbReference type="Proteomes" id="UP001341840">
    <property type="component" value="Unassembled WGS sequence"/>
</dbReference>
<evidence type="ECO:0000313" key="8">
    <source>
        <dbReference type="Proteomes" id="UP001341840"/>
    </source>
</evidence>
<evidence type="ECO:0000256" key="1">
    <source>
        <dbReference type="ARBA" id="ARBA00023015"/>
    </source>
</evidence>
<name>A0ABU6WL65_9FABA</name>
<dbReference type="InterPro" id="IPR036093">
    <property type="entry name" value="NAC_dom_sf"/>
</dbReference>
<feature type="region of interest" description="Disordered" evidence="5">
    <location>
        <begin position="274"/>
        <end position="302"/>
    </location>
</feature>
<feature type="domain" description="NAC" evidence="6">
    <location>
        <begin position="8"/>
        <end position="161"/>
    </location>
</feature>
<keyword evidence="2" id="KW-0238">DNA-binding</keyword>
<dbReference type="PROSITE" id="PS51005">
    <property type="entry name" value="NAC"/>
    <property type="match status" value="1"/>
</dbReference>
<evidence type="ECO:0000259" key="6">
    <source>
        <dbReference type="PROSITE" id="PS51005"/>
    </source>
</evidence>
<reference evidence="7 8" key="1">
    <citation type="journal article" date="2023" name="Plants (Basel)">
        <title>Bridging the Gap: Combining Genomics and Transcriptomics Approaches to Understand Stylosanthes scabra, an Orphan Legume from the Brazilian Caatinga.</title>
        <authorList>
            <person name="Ferreira-Neto J.R.C."/>
            <person name="da Silva M.D."/>
            <person name="Binneck E."/>
            <person name="de Melo N.F."/>
            <person name="da Silva R.H."/>
            <person name="de Melo A.L.T.M."/>
            <person name="Pandolfi V."/>
            <person name="Bustamante F.O."/>
            <person name="Brasileiro-Vidal A.C."/>
            <person name="Benko-Iseppon A.M."/>
        </authorList>
    </citation>
    <scope>NUCLEOTIDE SEQUENCE [LARGE SCALE GENOMIC DNA]</scope>
    <source>
        <tissue evidence="7">Leaves</tissue>
    </source>
</reference>
<dbReference type="Pfam" id="PF02365">
    <property type="entry name" value="NAM"/>
    <property type="match status" value="1"/>
</dbReference>
<evidence type="ECO:0000313" key="7">
    <source>
        <dbReference type="EMBL" id="MED6184803.1"/>
    </source>
</evidence>